<accession>A0A0M6WK81</accession>
<dbReference type="RefSeq" id="WP_055067693.1">
    <property type="nucleotide sequence ID" value="NZ_CP173697.1"/>
</dbReference>
<protein>
    <submittedName>
        <fullName evidence="1">Uncharacterized protein</fullName>
    </submittedName>
</protein>
<keyword evidence="2" id="KW-1185">Reference proteome</keyword>
<dbReference type="EMBL" id="CVRR01000017">
    <property type="protein sequence ID" value="CRL37368.1"/>
    <property type="molecule type" value="Genomic_DNA"/>
</dbReference>
<dbReference type="Proteomes" id="UP000049979">
    <property type="component" value="Unassembled WGS sequence"/>
</dbReference>
<organism evidence="1 2">
    <name type="scientific">Roseburia faecis</name>
    <dbReference type="NCBI Taxonomy" id="301302"/>
    <lineage>
        <taxon>Bacteria</taxon>
        <taxon>Bacillati</taxon>
        <taxon>Bacillota</taxon>
        <taxon>Clostridia</taxon>
        <taxon>Lachnospirales</taxon>
        <taxon>Lachnospiraceae</taxon>
        <taxon>Roseburia</taxon>
    </lineage>
</organism>
<sequence>MQHDGSFVKSEVESDLYSHNNCYFVSATRELDESEINTLKQKAKLYAVADKEKINKIWDELSGNVDIFEYFYRLIILIRPKLEAGLSREQRLVNRYIRKQLSLLGKKEDEVYNPLFEALKKAGIPLNEEAQKALEDDEVDVYDLDKFNICIAMFSRFKLDTPYSLAFCLDWLDLAIMLALDSRQFLMCGSQKDG</sequence>
<gene>
    <name evidence="1" type="ORF">M72_28391</name>
</gene>
<evidence type="ECO:0000313" key="2">
    <source>
        <dbReference type="Proteomes" id="UP000049979"/>
    </source>
</evidence>
<dbReference type="AlphaFoldDB" id="A0A0M6WK81"/>
<dbReference type="GeneID" id="99747939"/>
<reference evidence="2" key="1">
    <citation type="submission" date="2015-05" db="EMBL/GenBank/DDBJ databases">
        <authorList>
            <consortium name="Pathogen Informatics"/>
        </authorList>
    </citation>
    <scope>NUCLEOTIDE SEQUENCE [LARGE SCALE GENOMIC DNA]</scope>
    <source>
        <strain evidence="2">M72</strain>
    </source>
</reference>
<name>A0A0M6WK81_9FIRM</name>
<evidence type="ECO:0000313" key="1">
    <source>
        <dbReference type="EMBL" id="CRL37368.1"/>
    </source>
</evidence>
<proteinExistence type="predicted"/>